<dbReference type="EnsemblPlants" id="ORGLA04G0110400.1">
    <property type="protein sequence ID" value="ORGLA04G0110400.1"/>
    <property type="gene ID" value="ORGLA04G0110400"/>
</dbReference>
<dbReference type="HOGENOM" id="CLU_2201104_0_0_1"/>
<evidence type="ECO:0000313" key="3">
    <source>
        <dbReference type="Proteomes" id="UP000007306"/>
    </source>
</evidence>
<dbReference type="Gramene" id="ORGLA04G0110400.1">
    <property type="protein sequence ID" value="ORGLA04G0110400.1"/>
    <property type="gene ID" value="ORGLA04G0110400"/>
</dbReference>
<evidence type="ECO:0000313" key="2">
    <source>
        <dbReference type="EnsemblPlants" id="ORGLA04G0110400.1"/>
    </source>
</evidence>
<dbReference type="Proteomes" id="UP000007306">
    <property type="component" value="Chromosome 4"/>
</dbReference>
<accession>I1PLN5</accession>
<sequence length="108" mass="11292">MVVAAAQDAARRPRPRNYRCGPRRLASRWTTSPSTALAGSGPHPAAAPSTRAVQHRRGGRGSSSPLSRGFAWIVPTGGSRRRGGSGNGSRTTATTEEEVSSRRDLGGP</sequence>
<feature type="compositionally biased region" description="Low complexity" evidence="1">
    <location>
        <begin position="36"/>
        <end position="49"/>
    </location>
</feature>
<organism evidence="2 3">
    <name type="scientific">Oryza glaberrima</name>
    <name type="common">African rice</name>
    <dbReference type="NCBI Taxonomy" id="4538"/>
    <lineage>
        <taxon>Eukaryota</taxon>
        <taxon>Viridiplantae</taxon>
        <taxon>Streptophyta</taxon>
        <taxon>Embryophyta</taxon>
        <taxon>Tracheophyta</taxon>
        <taxon>Spermatophyta</taxon>
        <taxon>Magnoliopsida</taxon>
        <taxon>Liliopsida</taxon>
        <taxon>Poales</taxon>
        <taxon>Poaceae</taxon>
        <taxon>BOP clade</taxon>
        <taxon>Oryzoideae</taxon>
        <taxon>Oryzeae</taxon>
        <taxon>Oryzinae</taxon>
        <taxon>Oryza</taxon>
    </lineage>
</organism>
<proteinExistence type="predicted"/>
<feature type="compositionally biased region" description="Basic and acidic residues" evidence="1">
    <location>
        <begin position="99"/>
        <end position="108"/>
    </location>
</feature>
<keyword evidence="3" id="KW-1185">Reference proteome</keyword>
<dbReference type="AlphaFoldDB" id="I1PLN5"/>
<evidence type="ECO:0000256" key="1">
    <source>
        <dbReference type="SAM" id="MobiDB-lite"/>
    </source>
</evidence>
<feature type="region of interest" description="Disordered" evidence="1">
    <location>
        <begin position="1"/>
        <end position="108"/>
    </location>
</feature>
<protein>
    <submittedName>
        <fullName evidence="2">Uncharacterized protein</fullName>
    </submittedName>
</protein>
<name>I1PLN5_ORYGL</name>
<reference evidence="2 3" key="2">
    <citation type="submission" date="2018-04" db="EMBL/GenBank/DDBJ databases">
        <title>OglaRS2 (Oryza glaberrima Reference Sequence Version 2).</title>
        <authorList>
            <person name="Zhang J."/>
            <person name="Kudrna D."/>
            <person name="Lee S."/>
            <person name="Talag J."/>
            <person name="Rajasekar S."/>
            <person name="Wing R.A."/>
        </authorList>
    </citation>
    <scope>NUCLEOTIDE SEQUENCE [LARGE SCALE GENOMIC DNA]</scope>
    <source>
        <strain evidence="2 3">cv. IRGC 96717</strain>
    </source>
</reference>
<feature type="compositionally biased region" description="Basic residues" evidence="1">
    <location>
        <begin position="12"/>
        <end position="26"/>
    </location>
</feature>
<reference evidence="2" key="1">
    <citation type="submission" date="2015-06" db="UniProtKB">
        <authorList>
            <consortium name="EnsemblPlants"/>
        </authorList>
    </citation>
    <scope>IDENTIFICATION</scope>
</reference>